<reference evidence="2" key="2">
    <citation type="submission" date="2015-01" db="EMBL/GenBank/DDBJ databases">
        <title>Evolutionary Origins and Diversification of the Mycorrhizal Mutualists.</title>
        <authorList>
            <consortium name="DOE Joint Genome Institute"/>
            <consortium name="Mycorrhizal Genomics Consortium"/>
            <person name="Kohler A."/>
            <person name="Kuo A."/>
            <person name="Nagy L.G."/>
            <person name="Floudas D."/>
            <person name="Copeland A."/>
            <person name="Barry K.W."/>
            <person name="Cichocki N."/>
            <person name="Veneault-Fourrey C."/>
            <person name="LaButti K."/>
            <person name="Lindquist E.A."/>
            <person name="Lipzen A."/>
            <person name="Lundell T."/>
            <person name="Morin E."/>
            <person name="Murat C."/>
            <person name="Riley R."/>
            <person name="Ohm R."/>
            <person name="Sun H."/>
            <person name="Tunlid A."/>
            <person name="Henrissat B."/>
            <person name="Grigoriev I.V."/>
            <person name="Hibbett D.S."/>
            <person name="Martin F."/>
        </authorList>
    </citation>
    <scope>NUCLEOTIDE SEQUENCE [LARGE SCALE GENOMIC DNA]</scope>
    <source>
        <strain evidence="2">ATCC 200175</strain>
    </source>
</reference>
<protein>
    <submittedName>
        <fullName evidence="1">Uncharacterized protein</fullName>
    </submittedName>
</protein>
<evidence type="ECO:0000313" key="1">
    <source>
        <dbReference type="EMBL" id="KIJ11070.1"/>
    </source>
</evidence>
<accession>A0A0C9T5T1</accession>
<dbReference type="AlphaFoldDB" id="A0A0C9T5T1"/>
<dbReference type="EMBL" id="KN819388">
    <property type="protein sequence ID" value="KIJ11070.1"/>
    <property type="molecule type" value="Genomic_DNA"/>
</dbReference>
<evidence type="ECO:0000313" key="2">
    <source>
        <dbReference type="Proteomes" id="UP000053647"/>
    </source>
</evidence>
<gene>
    <name evidence="1" type="ORF">PAXINDRAFT_38730</name>
</gene>
<proteinExistence type="predicted"/>
<feature type="non-terminal residue" evidence="1">
    <location>
        <position position="1"/>
    </location>
</feature>
<dbReference type="Proteomes" id="UP000053647">
    <property type="component" value="Unassembled WGS sequence"/>
</dbReference>
<keyword evidence="2" id="KW-1185">Reference proteome</keyword>
<dbReference type="OrthoDB" id="2661805at2759"/>
<sequence length="52" mass="5693">ILTKYNFAESKPVSIPMDPSVQLSKSQSPKSAAEIAKMQQVPFCATLSSLMY</sequence>
<dbReference type="HOGENOM" id="CLU_204263_1_0_1"/>
<feature type="non-terminal residue" evidence="1">
    <location>
        <position position="52"/>
    </location>
</feature>
<reference evidence="1 2" key="1">
    <citation type="submission" date="2014-06" db="EMBL/GenBank/DDBJ databases">
        <authorList>
            <consortium name="DOE Joint Genome Institute"/>
            <person name="Kuo A."/>
            <person name="Kohler A."/>
            <person name="Nagy L.G."/>
            <person name="Floudas D."/>
            <person name="Copeland A."/>
            <person name="Barry K.W."/>
            <person name="Cichocki N."/>
            <person name="Veneault-Fourrey C."/>
            <person name="LaButti K."/>
            <person name="Lindquist E.A."/>
            <person name="Lipzen A."/>
            <person name="Lundell T."/>
            <person name="Morin E."/>
            <person name="Murat C."/>
            <person name="Sun H."/>
            <person name="Tunlid A."/>
            <person name="Henrissat B."/>
            <person name="Grigoriev I.V."/>
            <person name="Hibbett D.S."/>
            <person name="Martin F."/>
            <person name="Nordberg H.P."/>
            <person name="Cantor M.N."/>
            <person name="Hua S.X."/>
        </authorList>
    </citation>
    <scope>NUCLEOTIDE SEQUENCE [LARGE SCALE GENOMIC DNA]</scope>
    <source>
        <strain evidence="1 2">ATCC 200175</strain>
    </source>
</reference>
<organism evidence="1 2">
    <name type="scientific">Paxillus involutus ATCC 200175</name>
    <dbReference type="NCBI Taxonomy" id="664439"/>
    <lineage>
        <taxon>Eukaryota</taxon>
        <taxon>Fungi</taxon>
        <taxon>Dikarya</taxon>
        <taxon>Basidiomycota</taxon>
        <taxon>Agaricomycotina</taxon>
        <taxon>Agaricomycetes</taxon>
        <taxon>Agaricomycetidae</taxon>
        <taxon>Boletales</taxon>
        <taxon>Paxilineae</taxon>
        <taxon>Paxillaceae</taxon>
        <taxon>Paxillus</taxon>
    </lineage>
</organism>
<name>A0A0C9T5T1_PAXIN</name>